<name>A0A410DY75_9CLOT</name>
<evidence type="ECO:0000256" key="1">
    <source>
        <dbReference type="SAM" id="MobiDB-lite"/>
    </source>
</evidence>
<keyword evidence="2" id="KW-1133">Transmembrane helix</keyword>
<proteinExistence type="predicted"/>
<accession>A0A410DY75</accession>
<feature type="region of interest" description="Disordered" evidence="1">
    <location>
        <begin position="45"/>
        <end position="64"/>
    </location>
</feature>
<protein>
    <submittedName>
        <fullName evidence="3">Uncharacterized protein</fullName>
    </submittedName>
</protein>
<dbReference type="Proteomes" id="UP000286268">
    <property type="component" value="Chromosome"/>
</dbReference>
<reference evidence="3 4" key="1">
    <citation type="submission" date="2018-01" db="EMBL/GenBank/DDBJ databases">
        <title>Genome Sequencing and Assembly of Anaerobacter polyendosporus strain CT4.</title>
        <authorList>
            <person name="Tachaapaikoon C."/>
            <person name="Sutheeworapong S."/>
            <person name="Jenjaroenpun P."/>
            <person name="Wongsurawat T."/>
            <person name="Nookeaw I."/>
            <person name="Cheawchanlertfa P."/>
            <person name="Kosugi A."/>
            <person name="Cheevadhanarak S."/>
            <person name="Ratanakhanokchai K."/>
        </authorList>
    </citation>
    <scope>NUCLEOTIDE SEQUENCE [LARGE SCALE GENOMIC DNA]</scope>
    <source>
        <strain evidence="3 4">CT4</strain>
    </source>
</reference>
<dbReference type="SUPFAM" id="SSF63829">
    <property type="entry name" value="Calcium-dependent phosphotriesterase"/>
    <property type="match status" value="1"/>
</dbReference>
<keyword evidence="2" id="KW-0472">Membrane</keyword>
<evidence type="ECO:0000313" key="4">
    <source>
        <dbReference type="Proteomes" id="UP000286268"/>
    </source>
</evidence>
<dbReference type="Gene3D" id="2.130.10.10">
    <property type="entry name" value="YVTN repeat-like/Quinoprotein amine dehydrogenase"/>
    <property type="match status" value="1"/>
</dbReference>
<dbReference type="AlphaFoldDB" id="A0A410DY75"/>
<dbReference type="RefSeq" id="WP_128214593.1">
    <property type="nucleotide sequence ID" value="NZ_CP025746.1"/>
</dbReference>
<dbReference type="InterPro" id="IPR015943">
    <property type="entry name" value="WD40/YVTN_repeat-like_dom_sf"/>
</dbReference>
<dbReference type="KEGG" id="cmah:C1I91_20795"/>
<feature type="transmembrane region" description="Helical" evidence="2">
    <location>
        <begin position="7"/>
        <end position="26"/>
    </location>
</feature>
<keyword evidence="4" id="KW-1185">Reference proteome</keyword>
<evidence type="ECO:0000256" key="2">
    <source>
        <dbReference type="SAM" id="Phobius"/>
    </source>
</evidence>
<organism evidence="3 4">
    <name type="scientific">Clostridium manihotivorum</name>
    <dbReference type="NCBI Taxonomy" id="2320868"/>
    <lineage>
        <taxon>Bacteria</taxon>
        <taxon>Bacillati</taxon>
        <taxon>Bacillota</taxon>
        <taxon>Clostridia</taxon>
        <taxon>Eubacteriales</taxon>
        <taxon>Clostridiaceae</taxon>
        <taxon>Clostridium</taxon>
    </lineage>
</organism>
<dbReference type="OrthoDB" id="1630871at2"/>
<gene>
    <name evidence="3" type="ORF">C1I91_20795</name>
</gene>
<sequence>MIRYIKNLGIYIVVAIVLQIGVLYYINNKYLGGFSGSLEQTKSQTVAANTSENDANKSNDINSNSVTNDNITKFNVPEEAKEIQLSKEADKLAYVVDGKLEVVYKSEKISIDADGFKLLKYQWFNEGSLILALAKDNSTYVSFYKYDLDTKDKTLLSSLSLKDKKSSIDSIISSPLKDLIFARVTSSTGSSDIYKLNVRNEFEKVDLNESKIKDVYLIPHEDKLVYNSSLSNNVYVTYLENRLAFNQKGLTRILGVDKSENIYVGITSGNNISKIFYGAISEKTTNWKSIILNNPIQADDLDSIFVVNDTIYKVNNEQSKLEDLNGNNNISFKGTFITVSNGKILSRESGQVYIN</sequence>
<keyword evidence="2" id="KW-0812">Transmembrane</keyword>
<dbReference type="EMBL" id="CP025746">
    <property type="protein sequence ID" value="QAA33872.1"/>
    <property type="molecule type" value="Genomic_DNA"/>
</dbReference>
<evidence type="ECO:0000313" key="3">
    <source>
        <dbReference type="EMBL" id="QAA33872.1"/>
    </source>
</evidence>